<keyword evidence="6 8" id="KW-0560">Oxidoreductase</keyword>
<keyword evidence="6" id="KW-0521">NADP</keyword>
<dbReference type="PANTHER" id="PTHR10491:SF4">
    <property type="entry name" value="METHIONINE ADENOSYLTRANSFERASE 2 SUBUNIT BETA"/>
    <property type="match status" value="1"/>
</dbReference>
<evidence type="ECO:0000256" key="4">
    <source>
        <dbReference type="ARBA" id="ARBA00017099"/>
    </source>
</evidence>
<dbReference type="AlphaFoldDB" id="A0A6G4QXG4"/>
<comment type="pathway">
    <text evidence="1 6">Carbohydrate biosynthesis; dTDP-L-rhamnose biosynthesis.</text>
</comment>
<dbReference type="Gene3D" id="3.90.25.10">
    <property type="entry name" value="UDP-galactose 4-epimerase, domain 1"/>
    <property type="match status" value="1"/>
</dbReference>
<comment type="similarity">
    <text evidence="2 6">Belongs to the dTDP-4-dehydrorhamnose reductase family.</text>
</comment>
<comment type="caution">
    <text evidence="8">The sequence shown here is derived from an EMBL/GenBank/DDBJ whole genome shotgun (WGS) entry which is preliminary data.</text>
</comment>
<sequence length="312" mass="32940">MGRAARQGLRRPATGRQRVIRILQFGATGQVSRAMIAAAPGRAALAPLSRAQVDLADTAAIEAAIAGADCDLVINCAAFTLVDKAEAEPEATRAANALAPAAMAQACAARGLPLVHLSTDCVFDGTLDRAYREDDAPNPLSVYGATKLEGETAVLAWEKGVVLRVSWVFSRFGRNFIRTMLELGRTRDELRVVADQYGCPTDAVALADFLLGAAPRWASAAPGDPAFGLFHFTNAGATSRHDLAAAALRRDPLTRARLSPIAKRDFPEPAARPLNGALDSSRVSAVFGWQAEPWASAVARAADQIIAEGLDT</sequence>
<dbReference type="InterPro" id="IPR036291">
    <property type="entry name" value="NAD(P)-bd_dom_sf"/>
</dbReference>
<dbReference type="PANTHER" id="PTHR10491">
    <property type="entry name" value="DTDP-4-DEHYDRORHAMNOSE REDUCTASE"/>
    <property type="match status" value="1"/>
</dbReference>
<dbReference type="Pfam" id="PF04321">
    <property type="entry name" value="RmlD_sub_bind"/>
    <property type="match status" value="1"/>
</dbReference>
<evidence type="ECO:0000256" key="6">
    <source>
        <dbReference type="RuleBase" id="RU364082"/>
    </source>
</evidence>
<reference evidence="8" key="1">
    <citation type="submission" date="2020-02" db="EMBL/GenBank/DDBJ databases">
        <authorList>
            <person name="Gao J."/>
            <person name="Sun J."/>
        </authorList>
    </citation>
    <scope>NUCLEOTIDE SEQUENCE</scope>
    <source>
        <strain evidence="8">602-2</strain>
    </source>
</reference>
<name>A0A6G4QXG4_9CAUL</name>
<organism evidence="8">
    <name type="scientific">Caulobacter sp. 602-2</name>
    <dbReference type="NCBI Taxonomy" id="2710887"/>
    <lineage>
        <taxon>Bacteria</taxon>
        <taxon>Pseudomonadati</taxon>
        <taxon>Pseudomonadota</taxon>
        <taxon>Alphaproteobacteria</taxon>
        <taxon>Caulobacterales</taxon>
        <taxon>Caulobacteraceae</taxon>
        <taxon>Caulobacter</taxon>
    </lineage>
</organism>
<dbReference type="UniPathway" id="UPA00124"/>
<comment type="cofactor">
    <cofactor evidence="6">
        <name>Mg(2+)</name>
        <dbReference type="ChEBI" id="CHEBI:18420"/>
    </cofactor>
    <text evidence="6">Binds 1 Mg(2+) ion per monomer.</text>
</comment>
<comment type="function">
    <text evidence="6">Catalyzes the reduction of dTDP-6-deoxy-L-lyxo-4-hexulose to yield dTDP-L-rhamnose.</text>
</comment>
<evidence type="ECO:0000256" key="1">
    <source>
        <dbReference type="ARBA" id="ARBA00004781"/>
    </source>
</evidence>
<dbReference type="CDD" id="cd05254">
    <property type="entry name" value="dTDP_HR_like_SDR_e"/>
    <property type="match status" value="1"/>
</dbReference>
<gene>
    <name evidence="8" type="primary">rfbD</name>
    <name evidence="8" type="ORF">G5B46_11485</name>
</gene>
<accession>A0A6G4QXG4</accession>
<dbReference type="EMBL" id="JAAKGT010000004">
    <property type="protein sequence ID" value="NGM50231.1"/>
    <property type="molecule type" value="Genomic_DNA"/>
</dbReference>
<feature type="domain" description="RmlD-like substrate binding" evidence="7">
    <location>
        <begin position="21"/>
        <end position="304"/>
    </location>
</feature>
<dbReference type="SUPFAM" id="SSF51735">
    <property type="entry name" value="NAD(P)-binding Rossmann-fold domains"/>
    <property type="match status" value="1"/>
</dbReference>
<evidence type="ECO:0000313" key="8">
    <source>
        <dbReference type="EMBL" id="NGM50231.1"/>
    </source>
</evidence>
<dbReference type="GO" id="GO:0008831">
    <property type="term" value="F:dTDP-4-dehydrorhamnose reductase activity"/>
    <property type="evidence" value="ECO:0007669"/>
    <property type="project" value="UniProtKB-EC"/>
</dbReference>
<proteinExistence type="inferred from homology"/>
<dbReference type="InterPro" id="IPR029903">
    <property type="entry name" value="RmlD-like-bd"/>
</dbReference>
<evidence type="ECO:0000256" key="5">
    <source>
        <dbReference type="ARBA" id="ARBA00048200"/>
    </source>
</evidence>
<dbReference type="EC" id="1.1.1.133" evidence="3 6"/>
<evidence type="ECO:0000256" key="2">
    <source>
        <dbReference type="ARBA" id="ARBA00010944"/>
    </source>
</evidence>
<dbReference type="GO" id="GO:0019305">
    <property type="term" value="P:dTDP-rhamnose biosynthetic process"/>
    <property type="evidence" value="ECO:0007669"/>
    <property type="project" value="UniProtKB-UniPathway"/>
</dbReference>
<dbReference type="NCBIfam" id="TIGR01214">
    <property type="entry name" value="rmlD"/>
    <property type="match status" value="1"/>
</dbReference>
<protein>
    <recommendedName>
        <fullName evidence="4 6">dTDP-4-dehydrorhamnose reductase</fullName>
        <ecNumber evidence="3 6">1.1.1.133</ecNumber>
    </recommendedName>
</protein>
<evidence type="ECO:0000256" key="3">
    <source>
        <dbReference type="ARBA" id="ARBA00012929"/>
    </source>
</evidence>
<evidence type="ECO:0000259" key="7">
    <source>
        <dbReference type="Pfam" id="PF04321"/>
    </source>
</evidence>
<dbReference type="Gene3D" id="3.40.50.720">
    <property type="entry name" value="NAD(P)-binding Rossmann-like Domain"/>
    <property type="match status" value="1"/>
</dbReference>
<comment type="catalytic activity">
    <reaction evidence="5 6">
        <text>dTDP-beta-L-rhamnose + NADP(+) = dTDP-4-dehydro-beta-L-rhamnose + NADPH + H(+)</text>
        <dbReference type="Rhea" id="RHEA:21796"/>
        <dbReference type="ChEBI" id="CHEBI:15378"/>
        <dbReference type="ChEBI" id="CHEBI:57510"/>
        <dbReference type="ChEBI" id="CHEBI:57783"/>
        <dbReference type="ChEBI" id="CHEBI:58349"/>
        <dbReference type="ChEBI" id="CHEBI:62830"/>
        <dbReference type="EC" id="1.1.1.133"/>
    </reaction>
</comment>
<dbReference type="InterPro" id="IPR005913">
    <property type="entry name" value="dTDP_dehydrorham_reduct"/>
</dbReference>